<feature type="domain" description="Cytochrome c" evidence="8">
    <location>
        <begin position="26"/>
        <end position="126"/>
    </location>
</feature>
<dbReference type="AlphaFoldDB" id="A0A2D2D576"/>
<evidence type="ECO:0000256" key="7">
    <source>
        <dbReference type="SAM" id="SignalP"/>
    </source>
</evidence>
<reference evidence="10" key="1">
    <citation type="submission" date="2017-10" db="EMBL/GenBank/DDBJ databases">
        <title>Completed PacBio SMRT sequence of Methylosinus trichosporium OB3b reveals presence of a third large plasmid.</title>
        <authorList>
            <person name="Charles T.C."/>
            <person name="Lynch M.D.J."/>
            <person name="Heil J.R."/>
            <person name="Cheng J."/>
        </authorList>
    </citation>
    <scope>NUCLEOTIDE SEQUENCE [LARGE SCALE GENOMIC DNA]</scope>
    <source>
        <strain evidence="10">OB3b</strain>
    </source>
</reference>
<dbReference type="InterPro" id="IPR009056">
    <property type="entry name" value="Cyt_c-like_dom"/>
</dbReference>
<keyword evidence="3 6" id="KW-0479">Metal-binding</keyword>
<dbReference type="InterPro" id="IPR036909">
    <property type="entry name" value="Cyt_c-like_dom_sf"/>
</dbReference>
<evidence type="ECO:0000256" key="5">
    <source>
        <dbReference type="ARBA" id="ARBA00023004"/>
    </source>
</evidence>
<dbReference type="GO" id="GO:0020037">
    <property type="term" value="F:heme binding"/>
    <property type="evidence" value="ECO:0007669"/>
    <property type="project" value="InterPro"/>
</dbReference>
<keyword evidence="5 6" id="KW-0408">Iron</keyword>
<feature type="chain" id="PRO_5013817070" evidence="7">
    <location>
        <begin position="25"/>
        <end position="132"/>
    </location>
</feature>
<keyword evidence="10" id="KW-1185">Reference proteome</keyword>
<dbReference type="Proteomes" id="UP000230709">
    <property type="component" value="Chromosome"/>
</dbReference>
<evidence type="ECO:0000313" key="9">
    <source>
        <dbReference type="EMBL" id="ATQ70122.1"/>
    </source>
</evidence>
<evidence type="ECO:0000256" key="1">
    <source>
        <dbReference type="ARBA" id="ARBA00022448"/>
    </source>
</evidence>
<dbReference type="PANTHER" id="PTHR11961">
    <property type="entry name" value="CYTOCHROME C"/>
    <property type="match status" value="1"/>
</dbReference>
<dbReference type="GO" id="GO:0046872">
    <property type="term" value="F:metal ion binding"/>
    <property type="evidence" value="ECO:0007669"/>
    <property type="project" value="UniProtKB-KW"/>
</dbReference>
<proteinExistence type="predicted"/>
<evidence type="ECO:0000256" key="2">
    <source>
        <dbReference type="ARBA" id="ARBA00022617"/>
    </source>
</evidence>
<dbReference type="STRING" id="595536.GCA_000178815_00953"/>
<dbReference type="PRINTS" id="PR00604">
    <property type="entry name" value="CYTCHRMECIAB"/>
</dbReference>
<keyword evidence="2 6" id="KW-0349">Heme</keyword>
<dbReference type="InterPro" id="IPR002327">
    <property type="entry name" value="Cyt_c_1A/1B"/>
</dbReference>
<accession>A0A2D2D576</accession>
<evidence type="ECO:0000256" key="6">
    <source>
        <dbReference type="PROSITE-ProRule" id="PRU00433"/>
    </source>
</evidence>
<dbReference type="SUPFAM" id="SSF46626">
    <property type="entry name" value="Cytochrome c"/>
    <property type="match status" value="1"/>
</dbReference>
<evidence type="ECO:0000256" key="4">
    <source>
        <dbReference type="ARBA" id="ARBA00022982"/>
    </source>
</evidence>
<dbReference type="PROSITE" id="PS51007">
    <property type="entry name" value="CYTC"/>
    <property type="match status" value="1"/>
</dbReference>
<dbReference type="Pfam" id="PF00034">
    <property type="entry name" value="Cytochrom_C"/>
    <property type="match status" value="1"/>
</dbReference>
<dbReference type="SMR" id="A0A2D2D576"/>
<protein>
    <submittedName>
        <fullName evidence="9">Cytochrome c554</fullName>
    </submittedName>
</protein>
<sequence>MKSISMLTLAASVAFAVTAGQAVAAGDPAAGEKVFNKCKACHQVGETAKNAVAPELNGIDGRKSASAEGYNYSEPFKALGITWDEAQFKEFIKNPKAKVPGTKMIFPGLSSENDQANVWAYLSQFGADGKKK</sequence>
<evidence type="ECO:0000256" key="3">
    <source>
        <dbReference type="ARBA" id="ARBA00022723"/>
    </source>
</evidence>
<dbReference type="GO" id="GO:0009055">
    <property type="term" value="F:electron transfer activity"/>
    <property type="evidence" value="ECO:0007669"/>
    <property type="project" value="InterPro"/>
</dbReference>
<evidence type="ECO:0000259" key="8">
    <source>
        <dbReference type="PROSITE" id="PS51007"/>
    </source>
</evidence>
<organism evidence="9 10">
    <name type="scientific">Methylosinus trichosporium (strain ATCC 35070 / NCIMB 11131 / UNIQEM 75 / OB3b)</name>
    <dbReference type="NCBI Taxonomy" id="595536"/>
    <lineage>
        <taxon>Bacteria</taxon>
        <taxon>Pseudomonadati</taxon>
        <taxon>Pseudomonadota</taxon>
        <taxon>Alphaproteobacteria</taxon>
        <taxon>Hyphomicrobiales</taxon>
        <taxon>Methylocystaceae</taxon>
        <taxon>Methylosinus</taxon>
    </lineage>
</organism>
<dbReference type="Gene3D" id="1.10.760.10">
    <property type="entry name" value="Cytochrome c-like domain"/>
    <property type="match status" value="1"/>
</dbReference>
<keyword evidence="4" id="KW-0249">Electron transport</keyword>
<dbReference type="KEGG" id="mtw:CQW49_21205"/>
<evidence type="ECO:0000313" key="10">
    <source>
        <dbReference type="Proteomes" id="UP000230709"/>
    </source>
</evidence>
<feature type="signal peptide" evidence="7">
    <location>
        <begin position="1"/>
        <end position="24"/>
    </location>
</feature>
<keyword evidence="1" id="KW-0813">Transport</keyword>
<name>A0A2D2D576_METT3</name>
<gene>
    <name evidence="9" type="ORF">CQW49_21205</name>
</gene>
<keyword evidence="7" id="KW-0732">Signal</keyword>
<dbReference type="EMBL" id="CP023737">
    <property type="protein sequence ID" value="ATQ70122.1"/>
    <property type="molecule type" value="Genomic_DNA"/>
</dbReference>
<dbReference type="RefSeq" id="WP_003614564.1">
    <property type="nucleotide sequence ID" value="NZ_ADVE02000001.1"/>
</dbReference>